<evidence type="ECO:0000313" key="3">
    <source>
        <dbReference type="EMBL" id="RAV09225.1"/>
    </source>
</evidence>
<comment type="caution">
    <text evidence="3">The sequence shown here is derived from an EMBL/GenBank/DDBJ whole genome shotgun (WGS) entry which is preliminary data.</text>
</comment>
<keyword evidence="1" id="KW-0812">Transmembrane</keyword>
<dbReference type="SUPFAM" id="SSF51695">
    <property type="entry name" value="PLC-like phosphodiesterases"/>
    <property type="match status" value="1"/>
</dbReference>
<protein>
    <submittedName>
        <fullName evidence="3">Glycerophosphodiester phosphodiesterase</fullName>
    </submittedName>
</protein>
<proteinExistence type="predicted"/>
<evidence type="ECO:0000259" key="2">
    <source>
        <dbReference type="PROSITE" id="PS51704"/>
    </source>
</evidence>
<evidence type="ECO:0000256" key="1">
    <source>
        <dbReference type="SAM" id="Phobius"/>
    </source>
</evidence>
<keyword evidence="1" id="KW-0472">Membrane</keyword>
<organism evidence="3 4">
    <name type="scientific">Paenibacillus contaminans</name>
    <dbReference type="NCBI Taxonomy" id="450362"/>
    <lineage>
        <taxon>Bacteria</taxon>
        <taxon>Bacillati</taxon>
        <taxon>Bacillota</taxon>
        <taxon>Bacilli</taxon>
        <taxon>Bacillales</taxon>
        <taxon>Paenibacillaceae</taxon>
        <taxon>Paenibacillus</taxon>
    </lineage>
</organism>
<dbReference type="Proteomes" id="UP000250369">
    <property type="component" value="Unassembled WGS sequence"/>
</dbReference>
<dbReference type="GO" id="GO:0008081">
    <property type="term" value="F:phosphoric diester hydrolase activity"/>
    <property type="evidence" value="ECO:0007669"/>
    <property type="project" value="InterPro"/>
</dbReference>
<dbReference type="AlphaFoldDB" id="A0A329LM48"/>
<dbReference type="PANTHER" id="PTHR46211">
    <property type="entry name" value="GLYCEROPHOSPHORYL DIESTER PHOSPHODIESTERASE"/>
    <property type="match status" value="1"/>
</dbReference>
<dbReference type="PANTHER" id="PTHR46211:SF1">
    <property type="entry name" value="GLYCEROPHOSPHODIESTER PHOSPHODIESTERASE, CYTOPLASMIC"/>
    <property type="match status" value="1"/>
</dbReference>
<name>A0A329LM48_9BACL</name>
<dbReference type="RefSeq" id="WP_113036599.1">
    <property type="nucleotide sequence ID" value="NZ_QMFB01000051.1"/>
</dbReference>
<feature type="transmembrane region" description="Helical" evidence="1">
    <location>
        <begin position="21"/>
        <end position="44"/>
    </location>
</feature>
<keyword evidence="4" id="KW-1185">Reference proteome</keyword>
<dbReference type="GO" id="GO:0006629">
    <property type="term" value="P:lipid metabolic process"/>
    <property type="evidence" value="ECO:0007669"/>
    <property type="project" value="InterPro"/>
</dbReference>
<dbReference type="Pfam" id="PF03009">
    <property type="entry name" value="GDPD"/>
    <property type="match status" value="1"/>
</dbReference>
<dbReference type="Gene3D" id="3.20.20.190">
    <property type="entry name" value="Phosphatidylinositol (PI) phosphodiesterase"/>
    <property type="match status" value="1"/>
</dbReference>
<keyword evidence="1" id="KW-1133">Transmembrane helix</keyword>
<dbReference type="InterPro" id="IPR017946">
    <property type="entry name" value="PLC-like_Pdiesterase_TIM-brl"/>
</dbReference>
<reference evidence="3 4" key="1">
    <citation type="journal article" date="2009" name="Int. J. Syst. Evol. Microbiol.">
        <title>Paenibacillus contaminans sp. nov., isolated from a contaminated laboratory plate.</title>
        <authorList>
            <person name="Chou J.H."/>
            <person name="Lee J.H."/>
            <person name="Lin M.C."/>
            <person name="Chang P.S."/>
            <person name="Arun A.B."/>
            <person name="Young C.C."/>
            <person name="Chen W.M."/>
        </authorList>
    </citation>
    <scope>NUCLEOTIDE SEQUENCE [LARGE SCALE GENOMIC DNA]</scope>
    <source>
        <strain evidence="3 4">CKOBP-6</strain>
    </source>
</reference>
<gene>
    <name evidence="3" type="ORF">DQG23_39735</name>
</gene>
<dbReference type="OrthoDB" id="384721at2"/>
<accession>A0A329LM48</accession>
<feature type="domain" description="GP-PDE" evidence="2">
    <location>
        <begin position="58"/>
        <end position="314"/>
    </location>
</feature>
<evidence type="ECO:0000313" key="4">
    <source>
        <dbReference type="Proteomes" id="UP000250369"/>
    </source>
</evidence>
<dbReference type="InterPro" id="IPR030395">
    <property type="entry name" value="GP_PDE_dom"/>
</dbReference>
<sequence>MTPYSDSSTRPAAVGRKRGRSALRIVLAIIVTVLIVHTFMYYVFVPKQPDVFQALQKPLNIAHQGGELLAPSNTMAAFDIAHSLGVDVLETDIHMTKDGRLVTIHDATVDRTTDGKGRVDSFTLEELQKLDAGYTFEDLKGEKSYRGKGAYIPELDELFAKYGKEHYFNIEIKDTYPKTGESQIERKLWELIEKYGLEKKVIVNSFDNGIVKRFNEFAGNKVAIGAGKSEVVKFVLAHKALLPGFYRPGAQVLQIPTENSGFNLKTRSLIEGAHRLNMQVHYWTIDDKAEMKELIELGADGIMTNRPDLLKEVIQEMGLK</sequence>
<dbReference type="PROSITE" id="PS51704">
    <property type="entry name" value="GP_PDE"/>
    <property type="match status" value="1"/>
</dbReference>
<dbReference type="EMBL" id="QMFB01000051">
    <property type="protein sequence ID" value="RAV09225.1"/>
    <property type="molecule type" value="Genomic_DNA"/>
</dbReference>
<dbReference type="CDD" id="cd08561">
    <property type="entry name" value="GDPD_cytoplasmic_ScUgpQ2_like"/>
    <property type="match status" value="1"/>
</dbReference>